<accession>A0A2G9TGM6</accession>
<dbReference type="EMBL" id="KZ367690">
    <property type="protein sequence ID" value="PIO57101.1"/>
    <property type="molecule type" value="Genomic_DNA"/>
</dbReference>
<dbReference type="AlphaFoldDB" id="A0A2G9TGM6"/>
<reference evidence="2 3" key="1">
    <citation type="submission" date="2015-09" db="EMBL/GenBank/DDBJ databases">
        <title>Draft genome of the parasitic nematode Teladorsagia circumcincta isolate WARC Sus (inbred).</title>
        <authorList>
            <person name="Mitreva M."/>
        </authorList>
    </citation>
    <scope>NUCLEOTIDE SEQUENCE [LARGE SCALE GENOMIC DNA]</scope>
    <source>
        <strain evidence="2 3">S</strain>
    </source>
</reference>
<evidence type="ECO:0000313" key="2">
    <source>
        <dbReference type="EMBL" id="PIO57101.1"/>
    </source>
</evidence>
<keyword evidence="3" id="KW-1185">Reference proteome</keyword>
<feature type="compositionally biased region" description="Polar residues" evidence="1">
    <location>
        <begin position="37"/>
        <end position="49"/>
    </location>
</feature>
<organism evidence="2 3">
    <name type="scientific">Teladorsagia circumcincta</name>
    <name type="common">Brown stomach worm</name>
    <name type="synonym">Ostertagia circumcincta</name>
    <dbReference type="NCBI Taxonomy" id="45464"/>
    <lineage>
        <taxon>Eukaryota</taxon>
        <taxon>Metazoa</taxon>
        <taxon>Ecdysozoa</taxon>
        <taxon>Nematoda</taxon>
        <taxon>Chromadorea</taxon>
        <taxon>Rhabditida</taxon>
        <taxon>Rhabditina</taxon>
        <taxon>Rhabditomorpha</taxon>
        <taxon>Strongyloidea</taxon>
        <taxon>Trichostrongylidae</taxon>
        <taxon>Teladorsagia</taxon>
    </lineage>
</organism>
<name>A0A2G9TGM6_TELCI</name>
<gene>
    <name evidence="2" type="ORF">TELCIR_21496</name>
</gene>
<sequence length="63" mass="6966">MTRRSVYCAKYTAITCLRSSANITRKECLQKAVPLETSASTSISSQTVPLTPEKNRMQEGNLT</sequence>
<evidence type="ECO:0000313" key="3">
    <source>
        <dbReference type="Proteomes" id="UP000230423"/>
    </source>
</evidence>
<dbReference type="Proteomes" id="UP000230423">
    <property type="component" value="Unassembled WGS sequence"/>
</dbReference>
<feature type="region of interest" description="Disordered" evidence="1">
    <location>
        <begin position="35"/>
        <end position="63"/>
    </location>
</feature>
<proteinExistence type="predicted"/>
<protein>
    <submittedName>
        <fullName evidence="2">Uncharacterized protein</fullName>
    </submittedName>
</protein>
<evidence type="ECO:0000256" key="1">
    <source>
        <dbReference type="SAM" id="MobiDB-lite"/>
    </source>
</evidence>